<dbReference type="Proteomes" id="UP000660745">
    <property type="component" value="Unassembled WGS sequence"/>
</dbReference>
<evidence type="ECO:0000256" key="1">
    <source>
        <dbReference type="SAM" id="SignalP"/>
    </source>
</evidence>
<evidence type="ECO:0000313" key="2">
    <source>
        <dbReference type="EMBL" id="GGP09005.1"/>
    </source>
</evidence>
<dbReference type="AlphaFoldDB" id="A0A918A656"/>
<accession>A0A918A656</accession>
<feature type="chain" id="PRO_5036834908" evidence="1">
    <location>
        <begin position="28"/>
        <end position="68"/>
    </location>
</feature>
<protein>
    <submittedName>
        <fullName evidence="2">Uncharacterized protein</fullName>
    </submittedName>
</protein>
<comment type="caution">
    <text evidence="2">The sequence shown here is derived from an EMBL/GenBank/DDBJ whole genome shotgun (WGS) entry which is preliminary data.</text>
</comment>
<proteinExistence type="predicted"/>
<reference evidence="2" key="1">
    <citation type="journal article" date="2014" name="Int. J. Syst. Evol. Microbiol.">
        <title>Complete genome sequence of Corynebacterium casei LMG S-19264T (=DSM 44701T), isolated from a smear-ripened cheese.</title>
        <authorList>
            <consortium name="US DOE Joint Genome Institute (JGI-PGF)"/>
            <person name="Walter F."/>
            <person name="Albersmeier A."/>
            <person name="Kalinowski J."/>
            <person name="Ruckert C."/>
        </authorList>
    </citation>
    <scope>NUCLEOTIDE SEQUENCE</scope>
    <source>
        <strain evidence="2">CGMCC 4.7430</strain>
    </source>
</reference>
<sequence length="68" mass="6661">MHRTRRLAVATLVAGGLLMAVAPAAHAVVDPITVIGCLTSSAADVGSMVDPSAPGLPAEIPGTTCLAP</sequence>
<organism evidence="2 3">
    <name type="scientific">Nonomuraea glycinis</name>
    <dbReference type="NCBI Taxonomy" id="2047744"/>
    <lineage>
        <taxon>Bacteria</taxon>
        <taxon>Bacillati</taxon>
        <taxon>Actinomycetota</taxon>
        <taxon>Actinomycetes</taxon>
        <taxon>Streptosporangiales</taxon>
        <taxon>Streptosporangiaceae</taxon>
        <taxon>Nonomuraea</taxon>
    </lineage>
</organism>
<dbReference type="InterPro" id="IPR006311">
    <property type="entry name" value="TAT_signal"/>
</dbReference>
<feature type="signal peptide" evidence="1">
    <location>
        <begin position="1"/>
        <end position="27"/>
    </location>
</feature>
<keyword evidence="1" id="KW-0732">Signal</keyword>
<dbReference type="EMBL" id="BMNK01000007">
    <property type="protein sequence ID" value="GGP09005.1"/>
    <property type="molecule type" value="Genomic_DNA"/>
</dbReference>
<evidence type="ECO:0000313" key="3">
    <source>
        <dbReference type="Proteomes" id="UP000660745"/>
    </source>
</evidence>
<dbReference type="PROSITE" id="PS51318">
    <property type="entry name" value="TAT"/>
    <property type="match status" value="1"/>
</dbReference>
<keyword evidence="3" id="KW-1185">Reference proteome</keyword>
<gene>
    <name evidence="2" type="ORF">GCM10012278_42980</name>
</gene>
<name>A0A918A656_9ACTN</name>
<reference evidence="2" key="2">
    <citation type="submission" date="2020-09" db="EMBL/GenBank/DDBJ databases">
        <authorList>
            <person name="Sun Q."/>
            <person name="Zhou Y."/>
        </authorList>
    </citation>
    <scope>NUCLEOTIDE SEQUENCE</scope>
    <source>
        <strain evidence="2">CGMCC 4.7430</strain>
    </source>
</reference>
<dbReference type="RefSeq" id="WP_189140459.1">
    <property type="nucleotide sequence ID" value="NZ_BMNK01000007.1"/>
</dbReference>